<dbReference type="GO" id="GO:0005737">
    <property type="term" value="C:cytoplasm"/>
    <property type="evidence" value="ECO:0007669"/>
    <property type="project" value="TreeGrafter"/>
</dbReference>
<dbReference type="GO" id="GO:0016567">
    <property type="term" value="P:protein ubiquitination"/>
    <property type="evidence" value="ECO:0007669"/>
    <property type="project" value="TreeGrafter"/>
</dbReference>
<dbReference type="PANTHER" id="PTHR24007:SF7">
    <property type="entry name" value="BRCA1-ASSOCIATED PROTEIN"/>
    <property type="match status" value="1"/>
</dbReference>
<keyword evidence="1" id="KW-0863">Zinc-finger</keyword>
<dbReference type="PROSITE" id="PS50271">
    <property type="entry name" value="ZF_UBP"/>
    <property type="match status" value="1"/>
</dbReference>
<keyword evidence="2" id="KW-0175">Coiled coil</keyword>
<reference evidence="5" key="1">
    <citation type="journal article" date="2018" name="Nat. Microbiol.">
        <title>Leveraging single-cell genomics to expand the fungal tree of life.</title>
        <authorList>
            <person name="Ahrendt S.R."/>
            <person name="Quandt C.A."/>
            <person name="Ciobanu D."/>
            <person name="Clum A."/>
            <person name="Salamov A."/>
            <person name="Andreopoulos B."/>
            <person name="Cheng J.F."/>
            <person name="Woyke T."/>
            <person name="Pelin A."/>
            <person name="Henrissat B."/>
            <person name="Reynolds N.K."/>
            <person name="Benny G.L."/>
            <person name="Smith M.E."/>
            <person name="James T.Y."/>
            <person name="Grigoriev I.V."/>
        </authorList>
    </citation>
    <scope>NUCLEOTIDE SEQUENCE [LARGE SCALE GENOMIC DNA]</scope>
    <source>
        <strain evidence="5">CSF55</strain>
    </source>
</reference>
<name>A0A4P9YI34_ROZAC</name>
<dbReference type="Gene3D" id="1.20.5.170">
    <property type="match status" value="1"/>
</dbReference>
<proteinExistence type="predicted"/>
<organism evidence="4 5">
    <name type="scientific">Rozella allomycis (strain CSF55)</name>
    <dbReference type="NCBI Taxonomy" id="988480"/>
    <lineage>
        <taxon>Eukaryota</taxon>
        <taxon>Fungi</taxon>
        <taxon>Fungi incertae sedis</taxon>
        <taxon>Cryptomycota</taxon>
        <taxon>Cryptomycota incertae sedis</taxon>
        <taxon>Rozella</taxon>
    </lineage>
</organism>
<feature type="coiled-coil region" evidence="2">
    <location>
        <begin position="324"/>
        <end position="436"/>
    </location>
</feature>
<feature type="domain" description="UBP-type" evidence="3">
    <location>
        <begin position="225"/>
        <end position="315"/>
    </location>
</feature>
<dbReference type="Pfam" id="PF02148">
    <property type="entry name" value="zf-UBP"/>
    <property type="match status" value="1"/>
</dbReference>
<dbReference type="GO" id="GO:0007265">
    <property type="term" value="P:Ras protein signal transduction"/>
    <property type="evidence" value="ECO:0007669"/>
    <property type="project" value="TreeGrafter"/>
</dbReference>
<dbReference type="Gene3D" id="3.30.40.10">
    <property type="entry name" value="Zinc/RING finger domain, C3HC4 (zinc finger)"/>
    <property type="match status" value="1"/>
</dbReference>
<evidence type="ECO:0000256" key="2">
    <source>
        <dbReference type="SAM" id="Coils"/>
    </source>
</evidence>
<gene>
    <name evidence="4" type="ORF">ROZALSC1DRAFT_29155</name>
</gene>
<evidence type="ECO:0000256" key="1">
    <source>
        <dbReference type="PROSITE-ProRule" id="PRU00502"/>
    </source>
</evidence>
<dbReference type="Proteomes" id="UP000281549">
    <property type="component" value="Unassembled WGS sequence"/>
</dbReference>
<dbReference type="GO" id="GO:0061630">
    <property type="term" value="F:ubiquitin protein ligase activity"/>
    <property type="evidence" value="ECO:0007669"/>
    <property type="project" value="TreeGrafter"/>
</dbReference>
<dbReference type="SUPFAM" id="SSF57850">
    <property type="entry name" value="RING/U-box"/>
    <property type="match status" value="1"/>
</dbReference>
<dbReference type="EMBL" id="ML005265">
    <property type="protein sequence ID" value="RKP19227.1"/>
    <property type="molecule type" value="Genomic_DNA"/>
</dbReference>
<dbReference type="SMART" id="SM00290">
    <property type="entry name" value="ZnF_UBP"/>
    <property type="match status" value="1"/>
</dbReference>
<evidence type="ECO:0000313" key="5">
    <source>
        <dbReference type="Proteomes" id="UP000281549"/>
    </source>
</evidence>
<keyword evidence="1" id="KW-0862">Zinc</keyword>
<evidence type="ECO:0000259" key="3">
    <source>
        <dbReference type="PROSITE" id="PS50271"/>
    </source>
</evidence>
<accession>A0A4P9YI34</accession>
<dbReference type="GO" id="GO:0008270">
    <property type="term" value="F:zinc ion binding"/>
    <property type="evidence" value="ECO:0007669"/>
    <property type="project" value="UniProtKB-KW"/>
</dbReference>
<dbReference type="InterPro" id="IPR011422">
    <property type="entry name" value="BRAP2/ETP1_RRM"/>
</dbReference>
<sequence length="474" mass="53647">MTWITNSDTFVPFISGNSDLCSGVIQLFKDNDQKSKAETTVSLIVNDRLISSKSYESNLIVCILAVPSFIEPCDLLDFIDSYQKQVSHIRCLKDSAPNRYMAIFKFREQGAAIDFIKEFHGKQFTSMSPELCHVGWVRSIELKSISPDADFFIDKSYSSVCKSVQLNKNNGETSAGGSKSYELPTCPVCLERMDAAVSGVLTIFFACPSGVIRGRQFVILSLSCPVCRHTLKNNPEMKNTCGICGTNEDLWICLICGHIGHAYEHHVQTDHVFSLELETQRVWDYVGDGYVHRLVMGDGKLVELPGPTATSSSKVINIFLNMLLAHLESQRLFYEAQMDLMQSQTVEKISQLESSISNLNRINSEHNETIQSLSTRKKCLETKIVDLTNKLRSSNDELTFEKQINENLLKKVDSLKIHLKQKEEELKDVKEQLRDVMFYLNTQQSVENSSLKNELQTGQIVIEQKRGRTKNKKK</sequence>
<evidence type="ECO:0000313" key="4">
    <source>
        <dbReference type="EMBL" id="RKP19227.1"/>
    </source>
</evidence>
<dbReference type="InterPro" id="IPR001607">
    <property type="entry name" value="Znf_UBP"/>
</dbReference>
<dbReference type="PANTHER" id="PTHR24007">
    <property type="entry name" value="BRCA1-ASSOCIATED PROTEIN"/>
    <property type="match status" value="1"/>
</dbReference>
<dbReference type="AlphaFoldDB" id="A0A4P9YI34"/>
<keyword evidence="1" id="KW-0479">Metal-binding</keyword>
<dbReference type="Pfam" id="PF07576">
    <property type="entry name" value="BRAP2"/>
    <property type="match status" value="1"/>
</dbReference>
<protein>
    <submittedName>
        <fullName evidence="4">BRAP2-domain-containing protein</fullName>
    </submittedName>
</protein>
<dbReference type="InterPro" id="IPR013083">
    <property type="entry name" value="Znf_RING/FYVE/PHD"/>
</dbReference>